<feature type="compositionally biased region" description="Pro residues" evidence="1">
    <location>
        <begin position="68"/>
        <end position="77"/>
    </location>
</feature>
<protein>
    <submittedName>
        <fullName evidence="2">Uncharacterized protein</fullName>
    </submittedName>
</protein>
<dbReference type="AlphaFoldDB" id="A0A835XXG9"/>
<evidence type="ECO:0000313" key="3">
    <source>
        <dbReference type="Proteomes" id="UP000612055"/>
    </source>
</evidence>
<dbReference type="OrthoDB" id="542731at2759"/>
<reference evidence="2" key="1">
    <citation type="journal article" date="2020" name="bioRxiv">
        <title>Comparative genomics of Chlamydomonas.</title>
        <authorList>
            <person name="Craig R.J."/>
            <person name="Hasan A.R."/>
            <person name="Ness R.W."/>
            <person name="Keightley P.D."/>
        </authorList>
    </citation>
    <scope>NUCLEOTIDE SEQUENCE</scope>
    <source>
        <strain evidence="2">CCAP 11/70</strain>
    </source>
</reference>
<feature type="compositionally biased region" description="Low complexity" evidence="1">
    <location>
        <begin position="45"/>
        <end position="67"/>
    </location>
</feature>
<feature type="compositionally biased region" description="Pro residues" evidence="1">
    <location>
        <begin position="87"/>
        <end position="100"/>
    </location>
</feature>
<proteinExistence type="predicted"/>
<evidence type="ECO:0000313" key="2">
    <source>
        <dbReference type="EMBL" id="KAG2490191.1"/>
    </source>
</evidence>
<comment type="caution">
    <text evidence="2">The sequence shown here is derived from an EMBL/GenBank/DDBJ whole genome shotgun (WGS) entry which is preliminary data.</text>
</comment>
<accession>A0A835XXG9</accession>
<sequence length="468" mass="50321">MQCHQQPRCSLSSRAPRASARPRRFGLPVVTGRPDVTARAFANGPQQPGAAPQQQAYPAPAQQRQAPPQQPQQPPVPAQQGMYYGTPAPPLPQQQPPYAPPLQQQWYQGTPRPAQQPQQPPPGPAYGAPYASPSAPQPGTSYPGYPPQQPLQQQAYAQPGYGAAPSLPPRAPGAGAAVVPAVNPGRNAVNAVTLLGTVMMPNRDRRSCVATLSVPFASKAGAQEFLLEAWDEAADALETLHGVEVLADGRLAVDHNNNVKVVAYAFKRVDRTLPVSGYSSRYPLRSGAGGGAGAGGDGAAGEAERRAKLSAEAVWEAHYEQQPTPTIEALSRRFLVKPGTVLEALLEHAYKTKSPLRWHALAQEYGLSTSPEDGRVQLMDCMFLAAQYIDAAGPDMPKTQGDMPKVKPMKDWAEGLPPERPEHYTITAYKEAVQDSLDKTYSMLRMAVVAEATKGSWSYESEFPGYPQ</sequence>
<dbReference type="Proteomes" id="UP000612055">
    <property type="component" value="Unassembled WGS sequence"/>
</dbReference>
<dbReference type="EMBL" id="JAEHOE010000064">
    <property type="protein sequence ID" value="KAG2490191.1"/>
    <property type="molecule type" value="Genomic_DNA"/>
</dbReference>
<keyword evidence="3" id="KW-1185">Reference proteome</keyword>
<name>A0A835XXG9_9CHLO</name>
<feature type="region of interest" description="Disordered" evidence="1">
    <location>
        <begin position="1"/>
        <end position="151"/>
    </location>
</feature>
<evidence type="ECO:0000256" key="1">
    <source>
        <dbReference type="SAM" id="MobiDB-lite"/>
    </source>
</evidence>
<organism evidence="2 3">
    <name type="scientific">Edaphochlamys debaryana</name>
    <dbReference type="NCBI Taxonomy" id="47281"/>
    <lineage>
        <taxon>Eukaryota</taxon>
        <taxon>Viridiplantae</taxon>
        <taxon>Chlorophyta</taxon>
        <taxon>core chlorophytes</taxon>
        <taxon>Chlorophyceae</taxon>
        <taxon>CS clade</taxon>
        <taxon>Chlamydomonadales</taxon>
        <taxon>Chlamydomonadales incertae sedis</taxon>
        <taxon>Edaphochlamys</taxon>
    </lineage>
</organism>
<feature type="compositionally biased region" description="Low complexity" evidence="1">
    <location>
        <begin position="125"/>
        <end position="138"/>
    </location>
</feature>
<feature type="compositionally biased region" description="Low complexity" evidence="1">
    <location>
        <begin position="101"/>
        <end position="117"/>
    </location>
</feature>
<feature type="compositionally biased region" description="Low complexity" evidence="1">
    <location>
        <begin position="7"/>
        <end position="19"/>
    </location>
</feature>
<gene>
    <name evidence="2" type="ORF">HYH03_011318</name>
</gene>